<dbReference type="Pfam" id="PF00583">
    <property type="entry name" value="Acetyltransf_1"/>
    <property type="match status" value="1"/>
</dbReference>
<dbReference type="SUPFAM" id="SSF55729">
    <property type="entry name" value="Acyl-CoA N-acyltransferases (Nat)"/>
    <property type="match status" value="1"/>
</dbReference>
<gene>
    <name evidence="4" type="ORF">DSLASN_16860</name>
</gene>
<evidence type="ECO:0000259" key="3">
    <source>
        <dbReference type="PROSITE" id="PS51186"/>
    </source>
</evidence>
<keyword evidence="1" id="KW-0808">Transferase</keyword>
<evidence type="ECO:0000256" key="1">
    <source>
        <dbReference type="ARBA" id="ARBA00022679"/>
    </source>
</evidence>
<organism evidence="4 5">
    <name type="scientific">Desulfoluna limicola</name>
    <dbReference type="NCBI Taxonomy" id="2810562"/>
    <lineage>
        <taxon>Bacteria</taxon>
        <taxon>Pseudomonadati</taxon>
        <taxon>Thermodesulfobacteriota</taxon>
        <taxon>Desulfobacteria</taxon>
        <taxon>Desulfobacterales</taxon>
        <taxon>Desulfolunaceae</taxon>
        <taxon>Desulfoluna</taxon>
    </lineage>
</organism>
<feature type="domain" description="N-acetyltransferase" evidence="3">
    <location>
        <begin position="5"/>
        <end position="141"/>
    </location>
</feature>
<dbReference type="EMBL" id="AP024488">
    <property type="protein sequence ID" value="BCS96054.1"/>
    <property type="molecule type" value="Genomic_DNA"/>
</dbReference>
<dbReference type="InterPro" id="IPR045039">
    <property type="entry name" value="NSI-like"/>
</dbReference>
<dbReference type="PANTHER" id="PTHR43626">
    <property type="entry name" value="ACYL-COA N-ACYLTRANSFERASE"/>
    <property type="match status" value="1"/>
</dbReference>
<reference evidence="4 5" key="1">
    <citation type="submission" date="2021-02" db="EMBL/GenBank/DDBJ databases">
        <title>Complete genome of Desulfoluna sp. strain ASN36.</title>
        <authorList>
            <person name="Takahashi A."/>
            <person name="Kojima H."/>
            <person name="Fukui M."/>
        </authorList>
    </citation>
    <scope>NUCLEOTIDE SEQUENCE [LARGE SCALE GENOMIC DNA]</scope>
    <source>
        <strain evidence="4 5">ASN36</strain>
    </source>
</reference>
<name>A0ABM7PEM3_9BACT</name>
<dbReference type="CDD" id="cd04301">
    <property type="entry name" value="NAT_SF"/>
    <property type="match status" value="1"/>
</dbReference>
<accession>A0ABM7PEM3</accession>
<dbReference type="PROSITE" id="PS51186">
    <property type="entry name" value="GNAT"/>
    <property type="match status" value="1"/>
</dbReference>
<sequence length="141" mass="16175">MITVDFLLHPTPQDKSRILSIYHHQQWWPETVTDLQRIDRVLQGSHCYVTAREEGKIIGMGRALSDGVGDAYIHDVIVVESHRRQGIALRIVNMLVERLEKDGITWIGLIAEKGSPPLYRKFGFAPLEGSVPMFRFETRHL</sequence>
<evidence type="ECO:0000256" key="2">
    <source>
        <dbReference type="ARBA" id="ARBA00023315"/>
    </source>
</evidence>
<evidence type="ECO:0000313" key="4">
    <source>
        <dbReference type="EMBL" id="BCS96054.1"/>
    </source>
</evidence>
<dbReference type="RefSeq" id="WP_236892417.1">
    <property type="nucleotide sequence ID" value="NZ_AP024488.1"/>
</dbReference>
<dbReference type="PANTHER" id="PTHR43626:SF4">
    <property type="entry name" value="GCN5-RELATED N-ACETYLTRANSFERASE 2, CHLOROPLASTIC"/>
    <property type="match status" value="1"/>
</dbReference>
<dbReference type="Proteomes" id="UP001320148">
    <property type="component" value="Chromosome"/>
</dbReference>
<dbReference type="Gene3D" id="3.40.630.30">
    <property type="match status" value="1"/>
</dbReference>
<proteinExistence type="predicted"/>
<dbReference type="InterPro" id="IPR016181">
    <property type="entry name" value="Acyl_CoA_acyltransferase"/>
</dbReference>
<protein>
    <recommendedName>
        <fullName evidence="3">N-acetyltransferase domain-containing protein</fullName>
    </recommendedName>
</protein>
<evidence type="ECO:0000313" key="5">
    <source>
        <dbReference type="Proteomes" id="UP001320148"/>
    </source>
</evidence>
<keyword evidence="5" id="KW-1185">Reference proteome</keyword>
<keyword evidence="2" id="KW-0012">Acyltransferase</keyword>
<dbReference type="InterPro" id="IPR000182">
    <property type="entry name" value="GNAT_dom"/>
</dbReference>